<sequence>MIKQPSFLPISIQEAKNLGIEQFDIILVSGDAYVDHPSFGSGLLGRVLWDAGYAVGIVAQPDWKKDEDLLRLGRPRLFFGITSGNVDSMVNNFTPNLKRRRRDVYSPGGRLLRPDRAAIIYANRVHSLFPNVPVVLGGIEASLRRFAHYDYWSDSVRQSILADAPADLLVYGMGEKPILEVARRLNAGEEIAQIGDVPGTAVKEEVRRWREAGRQDAVIIPGFAEVKGDKRKYAQAFAAHYKEQDPYHARAVVQPHPKTVVIQNPPALPLSTAELDQIYELPYSRKAHPSYREPIPALEPVRFSITSHRGCFGSCSFCALTHHQGRIVQSRSISSIVREAERLAQMPGFKGIIQDVGGPTANMYGLVCPRWKQGACPDRLCSADCPTLEKDHSLQVELLRRLRAIPGVRRVFVGSGIRHDLVMADRSGYLEDLCRHHVSGHLKIAPEHISRTVTECMHKPPRQVLDDFRERFRAASQAAGREQYILPYLMSGHPGCTIADMVELAEYLRDNSMYTEQVQDFTPTPMTISTAMYYTGLDPFTLQPVHIPRGEEKRIQRAMLQYRDPGNYDLVREGLERIGRKDLIGEGEKCLIPSRYRGAKH</sequence>
<proteinExistence type="inferred from homology"/>
<dbReference type="Gene3D" id="3.80.30.20">
    <property type="entry name" value="tm_1862 like domain"/>
    <property type="match status" value="1"/>
</dbReference>
<keyword evidence="3 6" id="KW-0479">Metal-binding</keyword>
<comment type="similarity">
    <text evidence="6">Belongs to the UPF0313 family.</text>
</comment>
<evidence type="ECO:0000256" key="3">
    <source>
        <dbReference type="ARBA" id="ARBA00022723"/>
    </source>
</evidence>
<name>A0A7K4AFI5_METSH</name>
<dbReference type="OMA" id="DSMVNRY"/>
<dbReference type="SMART" id="SM00729">
    <property type="entry name" value="Elp3"/>
    <property type="match status" value="1"/>
</dbReference>
<dbReference type="InterPro" id="IPR023404">
    <property type="entry name" value="rSAM_horseshoe"/>
</dbReference>
<evidence type="ECO:0000256" key="6">
    <source>
        <dbReference type="HAMAP-Rule" id="MF_01251"/>
    </source>
</evidence>
<protein>
    <submittedName>
        <fullName evidence="8">YgiQ family radical SAM protein</fullName>
    </submittedName>
</protein>
<dbReference type="InterPro" id="IPR006638">
    <property type="entry name" value="Elp3/MiaA/NifB-like_rSAM"/>
</dbReference>
<dbReference type="Proteomes" id="UP000544742">
    <property type="component" value="Unassembled WGS sequence"/>
</dbReference>
<dbReference type="RefSeq" id="WP_013719117.1">
    <property type="nucleotide sequence ID" value="NC_015416.1"/>
</dbReference>
<keyword evidence="2 6" id="KW-0949">S-adenosyl-L-methionine</keyword>
<dbReference type="SFLD" id="SFLDG01069">
    <property type="entry name" value="UPF0313"/>
    <property type="match status" value="1"/>
</dbReference>
<dbReference type="PANTHER" id="PTHR32331:SF0">
    <property type="entry name" value="UPF0313 PROTEIN YGIQ"/>
    <property type="match status" value="1"/>
</dbReference>
<dbReference type="SFLD" id="SFLDS00029">
    <property type="entry name" value="Radical_SAM"/>
    <property type="match status" value="1"/>
</dbReference>
<evidence type="ECO:0000256" key="4">
    <source>
        <dbReference type="ARBA" id="ARBA00023004"/>
    </source>
</evidence>
<dbReference type="GO" id="GO:0003824">
    <property type="term" value="F:catalytic activity"/>
    <property type="evidence" value="ECO:0007669"/>
    <property type="project" value="InterPro"/>
</dbReference>
<feature type="binding site" evidence="6">
    <location>
        <position position="315"/>
    </location>
    <ligand>
        <name>[4Fe-4S] cluster</name>
        <dbReference type="ChEBI" id="CHEBI:49883"/>
        <note>4Fe-4S-S-AdoMet</note>
    </ligand>
</feature>
<dbReference type="NCBIfam" id="TIGR03904">
    <property type="entry name" value="SAM_YgiQ"/>
    <property type="match status" value="1"/>
</dbReference>
<evidence type="ECO:0000313" key="8">
    <source>
        <dbReference type="EMBL" id="NLJ21751.1"/>
    </source>
</evidence>
<dbReference type="InterPro" id="IPR058240">
    <property type="entry name" value="rSAM_sf"/>
</dbReference>
<dbReference type="InterPro" id="IPR007197">
    <property type="entry name" value="rSAM"/>
</dbReference>
<gene>
    <name evidence="8" type="ORF">GX426_01380</name>
</gene>
<dbReference type="InterPro" id="IPR013704">
    <property type="entry name" value="UPF0313_N"/>
</dbReference>
<comment type="caution">
    <text evidence="8">The sequence shown here is derived from an EMBL/GenBank/DDBJ whole genome shotgun (WGS) entry which is preliminary data.</text>
</comment>
<accession>A0A7K4AFI5</accession>
<dbReference type="Pfam" id="PF08497">
    <property type="entry name" value="Radical_SAM_N"/>
    <property type="match status" value="1"/>
</dbReference>
<evidence type="ECO:0000256" key="2">
    <source>
        <dbReference type="ARBA" id="ARBA00022691"/>
    </source>
</evidence>
<reference evidence="8 9" key="1">
    <citation type="journal article" date="2020" name="Biotechnol. Biofuels">
        <title>New insights from the biogas microbiome by comprehensive genome-resolved metagenomics of nearly 1600 species originating from multiple anaerobic digesters.</title>
        <authorList>
            <person name="Campanaro S."/>
            <person name="Treu L."/>
            <person name="Rodriguez-R L.M."/>
            <person name="Kovalovszki A."/>
            <person name="Ziels R.M."/>
            <person name="Maus I."/>
            <person name="Zhu X."/>
            <person name="Kougias P.G."/>
            <person name="Basile A."/>
            <person name="Luo G."/>
            <person name="Schluter A."/>
            <person name="Konstantinidis K.T."/>
            <person name="Angelidaki I."/>
        </authorList>
    </citation>
    <scope>NUCLEOTIDE SEQUENCE [LARGE SCALE GENOMIC DNA]</scope>
    <source>
        <strain evidence="8">AS27yjCOA_157</strain>
    </source>
</reference>
<feature type="domain" description="Radical SAM core" evidence="7">
    <location>
        <begin position="297"/>
        <end position="563"/>
    </location>
</feature>
<dbReference type="PANTHER" id="PTHR32331">
    <property type="entry name" value="UPF0313 PROTEIN YGIQ"/>
    <property type="match status" value="1"/>
</dbReference>
<dbReference type="HAMAP" id="MF_01251">
    <property type="entry name" value="UPF0313"/>
    <property type="match status" value="1"/>
</dbReference>
<comment type="cofactor">
    <cofactor evidence="6">
        <name>[4Fe-4S] cluster</name>
        <dbReference type="ChEBI" id="CHEBI:49883"/>
    </cofactor>
    <text evidence="6">Binds 1 [4Fe-4S] cluster. The cluster is coordinated with 3 cysteines and an exchangeable S-adenosyl-L-methionine.</text>
</comment>
<dbReference type="SUPFAM" id="SSF102114">
    <property type="entry name" value="Radical SAM enzymes"/>
    <property type="match status" value="1"/>
</dbReference>
<keyword evidence="4 6" id="KW-0408">Iron</keyword>
<organism evidence="8 9">
    <name type="scientific">Methanothrix soehngenii</name>
    <name type="common">Methanosaeta concilii</name>
    <dbReference type="NCBI Taxonomy" id="2223"/>
    <lineage>
        <taxon>Archaea</taxon>
        <taxon>Methanobacteriati</taxon>
        <taxon>Methanobacteriota</taxon>
        <taxon>Stenosarchaea group</taxon>
        <taxon>Methanomicrobia</taxon>
        <taxon>Methanotrichales</taxon>
        <taxon>Methanotrichaceae</taxon>
        <taxon>Methanothrix</taxon>
    </lineage>
</organism>
<evidence type="ECO:0000256" key="5">
    <source>
        <dbReference type="ARBA" id="ARBA00023014"/>
    </source>
</evidence>
<dbReference type="PROSITE" id="PS51918">
    <property type="entry name" value="RADICAL_SAM"/>
    <property type="match status" value="1"/>
</dbReference>
<feature type="binding site" evidence="6">
    <location>
        <position position="318"/>
    </location>
    <ligand>
        <name>[4Fe-4S] cluster</name>
        <dbReference type="ChEBI" id="CHEBI:49883"/>
        <note>4Fe-4S-S-AdoMet</note>
    </ligand>
</feature>
<dbReference type="InterPro" id="IPR022946">
    <property type="entry name" value="UPF0313"/>
</dbReference>
<dbReference type="Pfam" id="PF11842">
    <property type="entry name" value="DUF3362"/>
    <property type="match status" value="1"/>
</dbReference>
<dbReference type="AlphaFoldDB" id="A0A7K4AFI5"/>
<dbReference type="InterPro" id="IPR024560">
    <property type="entry name" value="UPF0313_C"/>
</dbReference>
<dbReference type="EMBL" id="JAAYUN010000023">
    <property type="protein sequence ID" value="NLJ21751.1"/>
    <property type="molecule type" value="Genomic_DNA"/>
</dbReference>
<evidence type="ECO:0000259" key="7">
    <source>
        <dbReference type="PROSITE" id="PS51918"/>
    </source>
</evidence>
<evidence type="ECO:0000256" key="1">
    <source>
        <dbReference type="ARBA" id="ARBA00022485"/>
    </source>
</evidence>
<keyword evidence="1 6" id="KW-0004">4Fe-4S</keyword>
<dbReference type="GO" id="GO:0051539">
    <property type="term" value="F:4 iron, 4 sulfur cluster binding"/>
    <property type="evidence" value="ECO:0007669"/>
    <property type="project" value="UniProtKB-KW"/>
</dbReference>
<feature type="binding site" evidence="6">
    <location>
        <position position="311"/>
    </location>
    <ligand>
        <name>[4Fe-4S] cluster</name>
        <dbReference type="ChEBI" id="CHEBI:49883"/>
        <note>4Fe-4S-S-AdoMet</note>
    </ligand>
</feature>
<keyword evidence="5 6" id="KW-0411">Iron-sulfur</keyword>
<evidence type="ECO:0000313" key="9">
    <source>
        <dbReference type="Proteomes" id="UP000544742"/>
    </source>
</evidence>
<dbReference type="GO" id="GO:0005506">
    <property type="term" value="F:iron ion binding"/>
    <property type="evidence" value="ECO:0007669"/>
    <property type="project" value="UniProtKB-UniRule"/>
</dbReference>
<dbReference type="SFLD" id="SFLDG01082">
    <property type="entry name" value="B12-binding_domain_containing"/>
    <property type="match status" value="1"/>
</dbReference>